<organism evidence="1 2">
    <name type="scientific">Protea cynaroides</name>
    <dbReference type="NCBI Taxonomy" id="273540"/>
    <lineage>
        <taxon>Eukaryota</taxon>
        <taxon>Viridiplantae</taxon>
        <taxon>Streptophyta</taxon>
        <taxon>Embryophyta</taxon>
        <taxon>Tracheophyta</taxon>
        <taxon>Spermatophyta</taxon>
        <taxon>Magnoliopsida</taxon>
        <taxon>Proteales</taxon>
        <taxon>Proteaceae</taxon>
        <taxon>Protea</taxon>
    </lineage>
</organism>
<dbReference type="InterPro" id="IPR035979">
    <property type="entry name" value="RBD_domain_sf"/>
</dbReference>
<dbReference type="OrthoDB" id="10264544at2759"/>
<dbReference type="GO" id="GO:0046540">
    <property type="term" value="C:U4/U6 x U5 tri-snRNP complex"/>
    <property type="evidence" value="ECO:0007669"/>
    <property type="project" value="InterPro"/>
</dbReference>
<dbReference type="SUPFAM" id="SSF54928">
    <property type="entry name" value="RNA-binding domain, RBD"/>
    <property type="match status" value="1"/>
</dbReference>
<dbReference type="GO" id="GO:0000398">
    <property type="term" value="P:mRNA splicing, via spliceosome"/>
    <property type="evidence" value="ECO:0007669"/>
    <property type="project" value="InterPro"/>
</dbReference>
<dbReference type="PANTHER" id="PTHR14212:SF0">
    <property type="entry name" value="U4_U6 SMALL NUCLEAR RIBONUCLEOPROTEIN PRP3"/>
    <property type="match status" value="1"/>
</dbReference>
<name>A0A9Q0KX30_9MAGN</name>
<dbReference type="AlphaFoldDB" id="A0A9Q0KX30"/>
<protein>
    <submittedName>
        <fullName evidence="1">Uncharacterized protein</fullName>
    </submittedName>
</protein>
<evidence type="ECO:0000313" key="2">
    <source>
        <dbReference type="Proteomes" id="UP001141806"/>
    </source>
</evidence>
<dbReference type="EMBL" id="JAMYWD010000002">
    <property type="protein sequence ID" value="KAJ4978287.1"/>
    <property type="molecule type" value="Genomic_DNA"/>
</dbReference>
<gene>
    <name evidence="1" type="ORF">NE237_009067</name>
</gene>
<reference evidence="1" key="1">
    <citation type="journal article" date="2023" name="Plant J.">
        <title>The genome of the king protea, Protea cynaroides.</title>
        <authorList>
            <person name="Chang J."/>
            <person name="Duong T.A."/>
            <person name="Schoeman C."/>
            <person name="Ma X."/>
            <person name="Roodt D."/>
            <person name="Barker N."/>
            <person name="Li Z."/>
            <person name="Van de Peer Y."/>
            <person name="Mizrachi E."/>
        </authorList>
    </citation>
    <scope>NUCLEOTIDE SEQUENCE</scope>
    <source>
        <tissue evidence="1">Young leaves</tissue>
    </source>
</reference>
<dbReference type="PANTHER" id="PTHR14212">
    <property type="entry name" value="U4/U6-ASSOCIATED RNA SPLICING FACTOR-RELATED"/>
    <property type="match status" value="1"/>
</dbReference>
<comment type="caution">
    <text evidence="1">The sequence shown here is derived from an EMBL/GenBank/DDBJ whole genome shotgun (WGS) entry which is preliminary data.</text>
</comment>
<dbReference type="GO" id="GO:0003676">
    <property type="term" value="F:nucleic acid binding"/>
    <property type="evidence" value="ECO:0007669"/>
    <property type="project" value="InterPro"/>
</dbReference>
<dbReference type="Proteomes" id="UP001141806">
    <property type="component" value="Unassembled WGS sequence"/>
</dbReference>
<evidence type="ECO:0000313" key="1">
    <source>
        <dbReference type="EMBL" id="KAJ4978287.1"/>
    </source>
</evidence>
<keyword evidence="2" id="KW-1185">Reference proteome</keyword>
<accession>A0A9Q0KX30</accession>
<sequence>MFYCIRSVLQLAVIRMEMKVLRVGRRDQGKAMKDPLSVAESALVRVVVAGGYDNGGYGVAQANSMAAKVNQCDEICGNSCDNSRIYISNLPPDVPIDKLREFFGDWKLTPTEHHEKKERKLVEDSNTLKTLVLVYWINDMSHSHTHLKDDVISDGISEVIVEDGGKSIKRHGKVAESFLDSGGEQDPSLHVVAAASSVTDDGMDEGVILVSQRWVMIAGSKVDGMTNLALDGHISPRFGRTNVATMEHMIHAISHVSLRWLVDSGRNAWKVAVDRGLSATACLVAAMTGVATPLPHVVEGPGIITCGVLSSCVGRKISQV</sequence>
<dbReference type="InterPro" id="IPR027104">
    <property type="entry name" value="Prp3"/>
</dbReference>
<proteinExistence type="predicted"/>